<protein>
    <submittedName>
        <fullName evidence="2">Uncharacterized protein</fullName>
    </submittedName>
</protein>
<reference evidence="2 3" key="1">
    <citation type="submission" date="2019-11" db="EMBL/GenBank/DDBJ databases">
        <title>Whole genome sequence of Oryza granulata.</title>
        <authorList>
            <person name="Li W."/>
        </authorList>
    </citation>
    <scope>NUCLEOTIDE SEQUENCE [LARGE SCALE GENOMIC DNA]</scope>
    <source>
        <strain evidence="3">cv. Menghai</strain>
        <tissue evidence="2">Leaf</tissue>
    </source>
</reference>
<dbReference type="AlphaFoldDB" id="A0A6G1ERZ4"/>
<keyword evidence="3" id="KW-1185">Reference proteome</keyword>
<dbReference type="Proteomes" id="UP000479710">
    <property type="component" value="Unassembled WGS sequence"/>
</dbReference>
<name>A0A6G1ERZ4_9ORYZ</name>
<evidence type="ECO:0000313" key="2">
    <source>
        <dbReference type="EMBL" id="KAF0927416.1"/>
    </source>
</evidence>
<accession>A0A6G1ERZ4</accession>
<evidence type="ECO:0000256" key="1">
    <source>
        <dbReference type="SAM" id="MobiDB-lite"/>
    </source>
</evidence>
<organism evidence="2 3">
    <name type="scientific">Oryza meyeriana var. granulata</name>
    <dbReference type="NCBI Taxonomy" id="110450"/>
    <lineage>
        <taxon>Eukaryota</taxon>
        <taxon>Viridiplantae</taxon>
        <taxon>Streptophyta</taxon>
        <taxon>Embryophyta</taxon>
        <taxon>Tracheophyta</taxon>
        <taxon>Spermatophyta</taxon>
        <taxon>Magnoliopsida</taxon>
        <taxon>Liliopsida</taxon>
        <taxon>Poales</taxon>
        <taxon>Poaceae</taxon>
        <taxon>BOP clade</taxon>
        <taxon>Oryzoideae</taxon>
        <taxon>Oryzeae</taxon>
        <taxon>Oryzinae</taxon>
        <taxon>Oryza</taxon>
        <taxon>Oryza meyeriana</taxon>
    </lineage>
</organism>
<sequence length="118" mass="12734">MAQRNCATASSPLSLPHDRSGPNQAGSSRAPGRQSPTTRTTAQRARSLARRPTLFSLNQSHTHAHHLFCRMPLPDHSPPRLTVPLHNAPFPSSSPWLACNTQNSAAPCHHITTATCST</sequence>
<dbReference type="EMBL" id="SPHZ02000003">
    <property type="protein sequence ID" value="KAF0927416.1"/>
    <property type="molecule type" value="Genomic_DNA"/>
</dbReference>
<feature type="compositionally biased region" description="Polar residues" evidence="1">
    <location>
        <begin position="34"/>
        <end position="44"/>
    </location>
</feature>
<comment type="caution">
    <text evidence="2">The sequence shown here is derived from an EMBL/GenBank/DDBJ whole genome shotgun (WGS) entry which is preliminary data.</text>
</comment>
<feature type="region of interest" description="Disordered" evidence="1">
    <location>
        <begin position="1"/>
        <end position="52"/>
    </location>
</feature>
<gene>
    <name evidence="2" type="ORF">E2562_032722</name>
</gene>
<evidence type="ECO:0000313" key="3">
    <source>
        <dbReference type="Proteomes" id="UP000479710"/>
    </source>
</evidence>
<proteinExistence type="predicted"/>
<feature type="compositionally biased region" description="Polar residues" evidence="1">
    <location>
        <begin position="1"/>
        <end position="13"/>
    </location>
</feature>